<dbReference type="PROSITE" id="PS50082">
    <property type="entry name" value="WD_REPEATS_2"/>
    <property type="match status" value="2"/>
</dbReference>
<dbReference type="PANTHER" id="PTHR22839:SF0">
    <property type="entry name" value="THO COMPLEX SUBUNIT 3"/>
    <property type="match status" value="1"/>
</dbReference>
<dbReference type="SUPFAM" id="SSF50978">
    <property type="entry name" value="WD40 repeat-like"/>
    <property type="match status" value="1"/>
</dbReference>
<dbReference type="EMBL" id="PKFO01000001">
    <property type="protein sequence ID" value="PVH19189.1"/>
    <property type="molecule type" value="Genomic_DNA"/>
</dbReference>
<organism evidence="6 7">
    <name type="scientific">Candidozyma haemuli</name>
    <dbReference type="NCBI Taxonomy" id="45357"/>
    <lineage>
        <taxon>Eukaryota</taxon>
        <taxon>Fungi</taxon>
        <taxon>Dikarya</taxon>
        <taxon>Ascomycota</taxon>
        <taxon>Saccharomycotina</taxon>
        <taxon>Pichiomycetes</taxon>
        <taxon>Metschnikowiaceae</taxon>
        <taxon>Candidozyma</taxon>
    </lineage>
</organism>
<reference evidence="6 7" key="1">
    <citation type="submission" date="2017-12" db="EMBL/GenBank/DDBJ databases">
        <title>Genome Sequence of a Multidrug-Resistant Candida haemulonii Isolate from a Patient with Chronic Leg Ulcers in Israel.</title>
        <authorList>
            <person name="Chow N.A."/>
            <person name="Gade L."/>
            <person name="Batra D."/>
            <person name="Rowe L.A."/>
            <person name="Ben-Ami R."/>
            <person name="Loparev V.N."/>
            <person name="Litvintseva A.P."/>
        </authorList>
    </citation>
    <scope>NUCLEOTIDE SEQUENCE [LARGE SCALE GENOMIC DNA]</scope>
    <source>
        <strain evidence="6 7">B11899</strain>
    </source>
</reference>
<accession>A0A2V1AMS5</accession>
<evidence type="ECO:0000256" key="3">
    <source>
        <dbReference type="ARBA" id="ARBA00046343"/>
    </source>
</evidence>
<dbReference type="GO" id="GO:0006406">
    <property type="term" value="P:mRNA export from nucleus"/>
    <property type="evidence" value="ECO:0007669"/>
    <property type="project" value="InterPro"/>
</dbReference>
<keyword evidence="7" id="KW-1185">Reference proteome</keyword>
<comment type="similarity">
    <text evidence="3">Belongs to the THOC3 family.</text>
</comment>
<dbReference type="Proteomes" id="UP000244309">
    <property type="component" value="Unassembled WGS sequence"/>
</dbReference>
<gene>
    <name evidence="6" type="ORF">CXQ85_001490</name>
</gene>
<keyword evidence="1 4" id="KW-0853">WD repeat</keyword>
<proteinExistence type="inferred from homology"/>
<keyword evidence="2" id="KW-0677">Repeat</keyword>
<dbReference type="GeneID" id="37006821"/>
<dbReference type="VEuPathDB" id="FungiDB:CXQ85_001490"/>
<evidence type="ECO:0000256" key="2">
    <source>
        <dbReference type="ARBA" id="ARBA00022737"/>
    </source>
</evidence>
<evidence type="ECO:0000313" key="7">
    <source>
        <dbReference type="Proteomes" id="UP000244309"/>
    </source>
</evidence>
<dbReference type="SMART" id="SM00320">
    <property type="entry name" value="WD40"/>
    <property type="match status" value="5"/>
</dbReference>
<comment type="caution">
    <text evidence="6">The sequence shown here is derived from an EMBL/GenBank/DDBJ whole genome shotgun (WGS) entry which is preliminary data.</text>
</comment>
<evidence type="ECO:0000256" key="4">
    <source>
        <dbReference type="PROSITE-ProRule" id="PRU00221"/>
    </source>
</evidence>
<dbReference type="Gene3D" id="2.130.10.10">
    <property type="entry name" value="YVTN repeat-like/Quinoprotein amine dehydrogenase"/>
    <property type="match status" value="2"/>
</dbReference>
<feature type="domain" description="Translation initiation factor beta propellor-like" evidence="5">
    <location>
        <begin position="115"/>
        <end position="259"/>
    </location>
</feature>
<dbReference type="Pfam" id="PF08662">
    <property type="entry name" value="eIF2A"/>
    <property type="match status" value="1"/>
</dbReference>
<feature type="repeat" description="WD" evidence="4">
    <location>
        <begin position="195"/>
        <end position="236"/>
    </location>
</feature>
<evidence type="ECO:0000259" key="5">
    <source>
        <dbReference type="Pfam" id="PF08662"/>
    </source>
</evidence>
<dbReference type="InterPro" id="IPR001680">
    <property type="entry name" value="WD40_rpt"/>
</dbReference>
<evidence type="ECO:0000256" key="1">
    <source>
        <dbReference type="ARBA" id="ARBA00022574"/>
    </source>
</evidence>
<dbReference type="AlphaFoldDB" id="A0A2V1AMS5"/>
<dbReference type="RefSeq" id="XP_025340129.1">
    <property type="nucleotide sequence ID" value="XM_025485198.1"/>
</dbReference>
<feature type="repeat" description="WD" evidence="4">
    <location>
        <begin position="65"/>
        <end position="97"/>
    </location>
</feature>
<dbReference type="InterPro" id="IPR040132">
    <property type="entry name" value="Tex1/THOC3"/>
</dbReference>
<sequence length="319" mass="35060">MSVYFANIKPQQLKDTSPTGKTCQDKVLHLSMNAIASRIANTRADGSIRVWKITSQGPSDCVQIKSGHAEPVERVSWHPSTDNRFASVGGDAIVKVWTSAGVLEREVHLGSEKGEEKFRLVDYSVDGSYLSVVDGSRLLVLDVKNGYQKLHEETLASVVSEVKWSYDQNTVLVGLQDGRIVIFRVGESLEQLAMLSGARSAVNSIAIDPKGRVICAGCEEGIVYFWRTSDLQNSQALTKIDESVTCVDINRDGNYLAVSYAKDSNTRIYDVGTLQQVHEIPDTASKTVGSSSIKWLPNLTGYIYTADQTKLVFYAKKSV</sequence>
<name>A0A2V1AMS5_9ASCO</name>
<evidence type="ECO:0000313" key="6">
    <source>
        <dbReference type="EMBL" id="PVH19189.1"/>
    </source>
</evidence>
<protein>
    <recommendedName>
        <fullName evidence="5">Translation initiation factor beta propellor-like domain-containing protein</fullName>
    </recommendedName>
</protein>
<dbReference type="GO" id="GO:0000445">
    <property type="term" value="C:THO complex part of transcription export complex"/>
    <property type="evidence" value="ECO:0007669"/>
    <property type="project" value="TreeGrafter"/>
</dbReference>
<dbReference type="PROSITE" id="PS50294">
    <property type="entry name" value="WD_REPEATS_REGION"/>
    <property type="match status" value="1"/>
</dbReference>
<dbReference type="InterPro" id="IPR013979">
    <property type="entry name" value="TIF_beta_prop-like"/>
</dbReference>
<dbReference type="OrthoDB" id="340259at2759"/>
<dbReference type="PANTHER" id="PTHR22839">
    <property type="entry name" value="THO COMPLEX SUBUNIT 3 THO3"/>
    <property type="match status" value="1"/>
</dbReference>
<dbReference type="InterPro" id="IPR015943">
    <property type="entry name" value="WD40/YVTN_repeat-like_dom_sf"/>
</dbReference>
<dbReference type="Pfam" id="PF00400">
    <property type="entry name" value="WD40"/>
    <property type="match status" value="1"/>
</dbReference>
<dbReference type="STRING" id="45357.A0A2V1AMS5"/>
<dbReference type="InterPro" id="IPR036322">
    <property type="entry name" value="WD40_repeat_dom_sf"/>
</dbReference>